<evidence type="ECO:0000313" key="3">
    <source>
        <dbReference type="Proteomes" id="UP001174997"/>
    </source>
</evidence>
<protein>
    <submittedName>
        <fullName evidence="2">Uncharacterized protein</fullName>
    </submittedName>
</protein>
<comment type="caution">
    <text evidence="2">The sequence shown here is derived from an EMBL/GenBank/DDBJ whole genome shotgun (WGS) entry which is preliminary data.</text>
</comment>
<feature type="region of interest" description="Disordered" evidence="1">
    <location>
        <begin position="1"/>
        <end position="211"/>
    </location>
</feature>
<feature type="compositionally biased region" description="Basic and acidic residues" evidence="1">
    <location>
        <begin position="31"/>
        <end position="47"/>
    </location>
</feature>
<proteinExistence type="predicted"/>
<feature type="region of interest" description="Disordered" evidence="1">
    <location>
        <begin position="258"/>
        <end position="285"/>
    </location>
</feature>
<name>A0AA40D7A1_9PEZI</name>
<feature type="compositionally biased region" description="Acidic residues" evidence="1">
    <location>
        <begin position="1"/>
        <end position="12"/>
    </location>
</feature>
<feature type="compositionally biased region" description="Basic and acidic residues" evidence="1">
    <location>
        <begin position="59"/>
        <end position="76"/>
    </location>
</feature>
<dbReference type="EMBL" id="JAULSY010000107">
    <property type="protein sequence ID" value="KAK0665555.1"/>
    <property type="molecule type" value="Genomic_DNA"/>
</dbReference>
<reference evidence="2" key="1">
    <citation type="submission" date="2023-06" db="EMBL/GenBank/DDBJ databases">
        <title>Genome-scale phylogeny and comparative genomics of the fungal order Sordariales.</title>
        <authorList>
            <consortium name="Lawrence Berkeley National Laboratory"/>
            <person name="Hensen N."/>
            <person name="Bonometti L."/>
            <person name="Westerberg I."/>
            <person name="Brannstrom I.O."/>
            <person name="Guillou S."/>
            <person name="Cros-Aarteil S."/>
            <person name="Calhoun S."/>
            <person name="Haridas S."/>
            <person name="Kuo A."/>
            <person name="Mondo S."/>
            <person name="Pangilinan J."/>
            <person name="Riley R."/>
            <person name="Labutti K."/>
            <person name="Andreopoulos B."/>
            <person name="Lipzen A."/>
            <person name="Chen C."/>
            <person name="Yanf M."/>
            <person name="Daum C."/>
            <person name="Ng V."/>
            <person name="Clum A."/>
            <person name="Steindorff A."/>
            <person name="Ohm R."/>
            <person name="Martin F."/>
            <person name="Silar P."/>
            <person name="Natvig D."/>
            <person name="Lalanne C."/>
            <person name="Gautier V."/>
            <person name="Ament-Velasquez S.L."/>
            <person name="Kruys A."/>
            <person name="Hutchinson M.I."/>
            <person name="Powell A.J."/>
            <person name="Barry K."/>
            <person name="Miller A.N."/>
            <person name="Grigoriev I.V."/>
            <person name="Debuchy R."/>
            <person name="Gladieux P."/>
            <person name="Thoren M.H."/>
            <person name="Johannesson H."/>
        </authorList>
    </citation>
    <scope>NUCLEOTIDE SEQUENCE</scope>
    <source>
        <strain evidence="2">CBS 307.81</strain>
    </source>
</reference>
<gene>
    <name evidence="2" type="ORF">QBC41DRAFT_306014</name>
</gene>
<feature type="compositionally biased region" description="Polar residues" evidence="1">
    <location>
        <begin position="387"/>
        <end position="396"/>
    </location>
</feature>
<feature type="compositionally biased region" description="Acidic residues" evidence="1">
    <location>
        <begin position="77"/>
        <end position="157"/>
    </location>
</feature>
<accession>A0AA40D7A1</accession>
<feature type="region of interest" description="Disordered" evidence="1">
    <location>
        <begin position="373"/>
        <end position="396"/>
    </location>
</feature>
<organism evidence="2 3">
    <name type="scientific">Cercophora samala</name>
    <dbReference type="NCBI Taxonomy" id="330535"/>
    <lineage>
        <taxon>Eukaryota</taxon>
        <taxon>Fungi</taxon>
        <taxon>Dikarya</taxon>
        <taxon>Ascomycota</taxon>
        <taxon>Pezizomycotina</taxon>
        <taxon>Sordariomycetes</taxon>
        <taxon>Sordariomycetidae</taxon>
        <taxon>Sordariales</taxon>
        <taxon>Lasiosphaeriaceae</taxon>
        <taxon>Cercophora</taxon>
    </lineage>
</organism>
<feature type="region of interest" description="Disordered" evidence="1">
    <location>
        <begin position="493"/>
        <end position="593"/>
    </location>
</feature>
<evidence type="ECO:0000313" key="2">
    <source>
        <dbReference type="EMBL" id="KAK0665555.1"/>
    </source>
</evidence>
<dbReference type="Proteomes" id="UP001174997">
    <property type="component" value="Unassembled WGS sequence"/>
</dbReference>
<dbReference type="AlphaFoldDB" id="A0AA40D7A1"/>
<keyword evidence="3" id="KW-1185">Reference proteome</keyword>
<feature type="compositionally biased region" description="Gly residues" evidence="1">
    <location>
        <begin position="507"/>
        <end position="527"/>
    </location>
</feature>
<feature type="compositionally biased region" description="Gly residues" evidence="1">
    <location>
        <begin position="546"/>
        <end position="587"/>
    </location>
</feature>
<evidence type="ECO:0000256" key="1">
    <source>
        <dbReference type="SAM" id="MobiDB-lite"/>
    </source>
</evidence>
<sequence>MQGDPEDGDADPDAARGSVKSGPADTQRSSDQGKGKERGDNGGDDAGKGMSGGDGDGNDGGKKNEGDDIGDEKGDEEKDDEGLDEEEEKDEENEEEEEEEEEDEEMEDEEMEDEEMEDEEMEEEEMEEEEMEEEEMEDEEMEDEEMEDEEMEDEETEGSGGSRRMPSPWSPEATPRANFSNFDSRALPPSLPGAATPRPSTLRHPIFSPESPLVPSVGTPIPSQGPPGEPTVEVIQTNNRTIWTNLATGRQMVWHAAGNPRGTGTRPGPAERGEGLFSGERVPLVPMPPDTARRVAEWCATQVAPMPISPAVQYIATFHLSSRGSPQPPVFRNASGPPTPVAPAGPLPNFNLAASPTFDTPVGRRVAIFDGATGGELSPVPDPTASPRATSWSRNGPGSFSLDRYFPNNSPLPDDPEMYPLLFFPPGGPICAIEAPGSEMYSLGPRGTRGVVVVHRETGRVFALPATEANSAFSPGGVLEPFGHSHGYATRQGGSNVYRIPSQSGGAVPGGGGGEGSTSGGGGGGFSGSESGLRADGGLNITNGVNGHGGGGGGGGEGSGEGSEGSVGGAAGGEGSAGGERGGPSGGEEGDVV</sequence>